<sequence length="243" mass="27966">MIAIIIYLLPARNMENFTFSSSSNSQEPKETFYGPQFYTVYKEAEFLRSSENVEMILSKAYELRKKLNEIEPGKLLKIDGMMLERNTPLLVKKTAMGVPIEDYEFSVNRLTGLTAAYVYENRHRFPKIESSEAKALGLTWNSEVMTQCKLYLSAVTGTEHFIDQFSFWPLICALRKLQLKKIPIQLVIKNAKIKNSKGETMARLLMQSKDQAVLIWNQFPNTTPNDLPTMLSTAPPQLRKFFC</sequence>
<accession>A0ACC1CU12</accession>
<keyword evidence="2" id="KW-1185">Reference proteome</keyword>
<evidence type="ECO:0000313" key="1">
    <source>
        <dbReference type="EMBL" id="KAJ0175015.1"/>
    </source>
</evidence>
<comment type="caution">
    <text evidence="1">The sequence shown here is derived from an EMBL/GenBank/DDBJ whole genome shotgun (WGS) entry which is preliminary data.</text>
</comment>
<name>A0ACC1CU12_9NEOP</name>
<dbReference type="Proteomes" id="UP000824533">
    <property type="component" value="Linkage Group LG16"/>
</dbReference>
<dbReference type="EMBL" id="CM034402">
    <property type="protein sequence ID" value="KAJ0175015.1"/>
    <property type="molecule type" value="Genomic_DNA"/>
</dbReference>
<gene>
    <name evidence="1" type="ORF">K1T71_009156</name>
</gene>
<organism evidence="1 2">
    <name type="scientific">Dendrolimus kikuchii</name>
    <dbReference type="NCBI Taxonomy" id="765133"/>
    <lineage>
        <taxon>Eukaryota</taxon>
        <taxon>Metazoa</taxon>
        <taxon>Ecdysozoa</taxon>
        <taxon>Arthropoda</taxon>
        <taxon>Hexapoda</taxon>
        <taxon>Insecta</taxon>
        <taxon>Pterygota</taxon>
        <taxon>Neoptera</taxon>
        <taxon>Endopterygota</taxon>
        <taxon>Lepidoptera</taxon>
        <taxon>Glossata</taxon>
        <taxon>Ditrysia</taxon>
        <taxon>Bombycoidea</taxon>
        <taxon>Lasiocampidae</taxon>
        <taxon>Dendrolimus</taxon>
    </lineage>
</organism>
<proteinExistence type="predicted"/>
<reference evidence="1 2" key="1">
    <citation type="journal article" date="2021" name="Front. Genet.">
        <title>Chromosome-Level Genome Assembly Reveals Significant Gene Expansion in the Toll and IMD Signaling Pathways of Dendrolimus kikuchii.</title>
        <authorList>
            <person name="Zhou J."/>
            <person name="Wu P."/>
            <person name="Xiong Z."/>
            <person name="Liu N."/>
            <person name="Zhao N."/>
            <person name="Ji M."/>
            <person name="Qiu Y."/>
            <person name="Yang B."/>
        </authorList>
    </citation>
    <scope>NUCLEOTIDE SEQUENCE [LARGE SCALE GENOMIC DNA]</scope>
    <source>
        <strain evidence="1">Ann1</strain>
    </source>
</reference>
<evidence type="ECO:0000313" key="2">
    <source>
        <dbReference type="Proteomes" id="UP000824533"/>
    </source>
</evidence>
<protein>
    <submittedName>
        <fullName evidence="1">Uncharacterized protein</fullName>
    </submittedName>
</protein>